<dbReference type="Pfam" id="PF12814">
    <property type="entry name" value="Mcp5_PH"/>
    <property type="match status" value="1"/>
</dbReference>
<dbReference type="InterPro" id="IPR053005">
    <property type="entry name" value="Nuclear_Pos-Cytoskel_Interact"/>
</dbReference>
<feature type="compositionally biased region" description="Low complexity" evidence="1">
    <location>
        <begin position="32"/>
        <end position="41"/>
    </location>
</feature>
<evidence type="ECO:0000313" key="4">
    <source>
        <dbReference type="Proteomes" id="UP000005627"/>
    </source>
</evidence>
<dbReference type="STRING" id="1076872.G8ZXC3"/>
<feature type="compositionally biased region" description="Low complexity" evidence="1">
    <location>
        <begin position="2355"/>
        <end position="2364"/>
    </location>
</feature>
<gene>
    <name evidence="3" type="primary">TDEL0F04560</name>
    <name evidence="3" type="ORF">TDEL_0F04560</name>
</gene>
<dbReference type="PANTHER" id="PTHR28190:SF1">
    <property type="entry name" value="NUCLEAR MIGRATION PROTEIN NUM1"/>
    <property type="match status" value="1"/>
</dbReference>
<name>G8ZXC3_TORDE</name>
<accession>G8ZXC3</accession>
<feature type="domain" description="PH" evidence="2">
    <location>
        <begin position="2212"/>
        <end position="2323"/>
    </location>
</feature>
<feature type="region of interest" description="Disordered" evidence="1">
    <location>
        <begin position="273"/>
        <end position="310"/>
    </location>
</feature>
<proteinExistence type="predicted"/>
<dbReference type="Proteomes" id="UP000005627">
    <property type="component" value="Chromosome 6"/>
</dbReference>
<dbReference type="KEGG" id="tdl:TDEL_0F04560"/>
<dbReference type="EMBL" id="HE616747">
    <property type="protein sequence ID" value="CCE93267.1"/>
    <property type="molecule type" value="Genomic_DNA"/>
</dbReference>
<dbReference type="RefSeq" id="XP_003682478.1">
    <property type="nucleotide sequence ID" value="XM_003682430.1"/>
</dbReference>
<feature type="region of interest" description="Disordered" evidence="1">
    <location>
        <begin position="2351"/>
        <end position="2382"/>
    </location>
</feature>
<dbReference type="InterPro" id="IPR024774">
    <property type="entry name" value="PH_dom-Mcp5-type"/>
</dbReference>
<dbReference type="PANTHER" id="PTHR28190">
    <property type="entry name" value="NUCLEAR MIGRATION PROTEIN NUM1"/>
    <property type="match status" value="1"/>
</dbReference>
<dbReference type="GO" id="GO:0000226">
    <property type="term" value="P:microtubule cytoskeleton organization"/>
    <property type="evidence" value="ECO:0007669"/>
    <property type="project" value="TreeGrafter"/>
</dbReference>
<feature type="region of interest" description="Disordered" evidence="1">
    <location>
        <begin position="2122"/>
        <end position="2159"/>
    </location>
</feature>
<dbReference type="OrthoDB" id="2149224at2759"/>
<dbReference type="GO" id="GO:0005938">
    <property type="term" value="C:cell cortex"/>
    <property type="evidence" value="ECO:0007669"/>
    <property type="project" value="InterPro"/>
</dbReference>
<evidence type="ECO:0000259" key="2">
    <source>
        <dbReference type="SMART" id="SM00233"/>
    </source>
</evidence>
<dbReference type="CDD" id="cd13365">
    <property type="entry name" value="PH_PLC_plant-like"/>
    <property type="match status" value="1"/>
</dbReference>
<dbReference type="GO" id="GO:0015631">
    <property type="term" value="F:tubulin binding"/>
    <property type="evidence" value="ECO:0007669"/>
    <property type="project" value="TreeGrafter"/>
</dbReference>
<protein>
    <recommendedName>
        <fullName evidence="2">PH domain-containing protein</fullName>
    </recommendedName>
</protein>
<dbReference type="eggNOG" id="ENOG502QRR7">
    <property type="taxonomic scope" value="Eukaryota"/>
</dbReference>
<evidence type="ECO:0000256" key="1">
    <source>
        <dbReference type="SAM" id="MobiDB-lite"/>
    </source>
</evidence>
<dbReference type="FunCoup" id="G8ZXC3">
    <property type="interactions" value="226"/>
</dbReference>
<dbReference type="GO" id="GO:0005739">
    <property type="term" value="C:mitochondrion"/>
    <property type="evidence" value="ECO:0007669"/>
    <property type="project" value="TreeGrafter"/>
</dbReference>
<dbReference type="InParanoid" id="G8ZXC3"/>
<reference evidence="3 4" key="1">
    <citation type="journal article" date="2011" name="Proc. Natl. Acad. Sci. U.S.A.">
        <title>Evolutionary erosion of yeast sex chromosomes by mating-type switching accidents.</title>
        <authorList>
            <person name="Gordon J.L."/>
            <person name="Armisen D."/>
            <person name="Proux-Wera E."/>
            <person name="Oheigeartaigh S.S."/>
            <person name="Byrne K.P."/>
            <person name="Wolfe K.H."/>
        </authorList>
    </citation>
    <scope>NUCLEOTIDE SEQUENCE [LARGE SCALE GENOMIC DNA]</scope>
    <source>
        <strain evidence="4">ATCC 10662 / CBS 1146 / NBRC 0425 / NCYC 2629 / NRRL Y-866</strain>
    </source>
</reference>
<sequence length="2382" mass="268426">MSHPNKRESLLTQLENMHKQVSDETKRKMNESGSSSASANNKRNQPLFSNVLSRSERTNSMPMFAGSSSHNGLLTSNNSQDMNFVMGLSENLLVECRRLQADNERKARKFKTIKQSYEDLKESNQKLENSHQLAAKELQSLRDVNWGLEDKLQNLSIEFKAQKDKLSKNKRDLKHETESARKLKADLEVAELQRTNLENQLESKKKQLASEVADLKRHVSDLNDENDALHLKNHELNDQIGEFKKLKVMQPIEFDALNKEIKHARQTIRKLRRKVPEVHRQSRNSRQATEHEDSEEELSDTMDAGPDGGYMSDDLSFSDVEDYAKRHNMVILTNDALESIRTEELKTSDSRDQIVQAVEETNIVALPNDQASSKNPIQDSNIGNMIDLLTATGYEVIPEVNHKEIQDKLQAYLESKLADTGKLVIGSEEYDSIMNPPHAQIVEKLEKEGYRVLSESDHENLLDSLEHPTLKELETKLNSLNYVAISNDEFRSYKTPDRAMIETKAKSLGYTIVEDKTFDEMQKTVSNPPITFLKSTIEKSDKITEELLSWMSEKQNAVLLDKTKFNKLDSCYNHPTKEFLEEKAILQGYTLIQSTEYEELKKKLENPSSEYLEGKANAIQCKIVSSEEHANLVNLSEKPTIEFLINKAGAEGYCVVKVDDYETLSSTIKCPDVEFLSAKAKEKNYELVESEAYSSLLKNKSEPDLSYLKEKASFKGYSLVEKNCYEELLRKTLNPRRDEVASMAEKLGYVIVPSLDFERLRAISDNPSKQFLSEKAKRLNLLLISEKEKRELEEKGKDKASLLAAVKAFGFVPVPLPDLNHLKSSTIGKVGLPEIKTRLQALGYVAAPSEHYDFINKPVTDRATREETVALCSKYGLKPIAFEEYEKLKSNGERQLHSEDDCISVLKTRGYVLMTQDKHEDIKNQLESPGLDILKDHCDKLGHTIIPRNEYQHILNNLEKPSVDYLREKALILGFSLVDQKRLDELQHTFDSPSLKFLEQNAQFYGRELISSEEKTSKDKQIGHPSLSYLSDKAAEAGKCLIEEKILDELQRKIAAPTSDELEASCSGLGLTMLGKDEYSRLYEQANNPALRDLQRKLSKFGYQSLPRDEYDSLRENYNMPTEEYLSEKALSTGKMLIDKTVFERQQQQLKNPPQDFLAQHAANFNMKLVGEAEYEKDLALLASPPREYLEEKATVLDLVVIPQEELLSIKDQAESPSYEKMEKTLQTLGFVTIESAKYQALNEQAESPSVERISELARKHDCVLVYGKDVAREASDVIHNFNSMVESGSFVLLKRDAYDSLLHASVNKISKKEVIDICTAFNMVAIPCEKYEELTQIPDIETIQSLASRHASVVVLREQYDLLSAEADCPSKESMEKSAEQKGLKLVSRVEYVSLVSQVNSPTKRDVERQAEKLDLIAIPSEKYNNLLKEAKTKSGSATPSPSSKVLASKQYFEQVIRDQNDHSDKLYEPTKTLGFVKLSSEEYKRLKDNQQEHVLSKADIYNGAKTFSLAVLPLEEYRTLLKKKTSSNSMDYDNLEEYAARFDMKLVPLGLCDLESPTPRRRKSLESNKGEVLGFDDQSSYMTVESFSTQGSEYVDAAQSVNSLLRYPTVSTTTTSSQFTDALEDNINDDGSDAASVASTVRASNAEGHVDLEDVQIKASGLGYHLVANDVQAEQEVPELGENTVSSVGCSDSENDESELDEEDLKRRAEKMDLVLLPKSEYEEYQAFKNSPPTREKLELNATELGLVVITKNEYDDLLDKSNLDASRIQKLAAEFGLKALPNEHIKHIEDELANERLTKENIVAKARNLGFVAVTAERFEELTMKAESEESPVTREMIEQMAPSYGLIVTPRNDDQGKATPDSMGEMCSKEDLLTRGRSLGLAVLEQDEYQKLLDNTNSGEDHKHKKLLSELSVNDITDIASGFGLVLIDKDQFDQIKDELSHPTLKEEEIIEQALEHNMVCISKSEYDQLNGIPESRNAEELKTPGKVSQNSDAGSKKSPDVGQHTLAELKVIAYELGLFRAPENVLGSPSAVKPSVNEQVVVLPDYYFDELLSKERMLDLQEEDRSKVDALAATREVEGLQQPPSIGSPRFNIQKSRLESMGYVARNDSLEAVHYKTYRKSKSSSHGSKPKAPLPVPKPSSPLPASKPSSPMHASIVGAKHSRNASLITRNDSIVSSMGRTGSMGAISLATVASLSEPSIIPALTQTVIGEYLYKYYPYLGQFGSNSRHERFFWIHPYTLTLYWSTSNPIMANPSSHKTKCAAILAVESIVDTNPYPAGLYHKSIIITSDKKTVKITCPTRQRHNIWYNSLRYLIQRNMEGINLEDIADDPSDTMYSGKIFPLPGENAKSTSQRLSSSRRSMRFKVPKSASMPIRRK</sequence>
<dbReference type="GO" id="GO:0032065">
    <property type="term" value="P:maintenance of protein location in cell cortex"/>
    <property type="evidence" value="ECO:0007669"/>
    <property type="project" value="InterPro"/>
</dbReference>
<dbReference type="HOGENOM" id="CLU_000674_0_0_1"/>
<dbReference type="SMART" id="SM00233">
    <property type="entry name" value="PH"/>
    <property type="match status" value="1"/>
</dbReference>
<dbReference type="GeneID" id="11501862"/>
<dbReference type="GO" id="GO:0005543">
    <property type="term" value="F:phospholipid binding"/>
    <property type="evidence" value="ECO:0007669"/>
    <property type="project" value="InterPro"/>
</dbReference>
<organism evidence="3 4">
    <name type="scientific">Torulaspora delbrueckii</name>
    <name type="common">Yeast</name>
    <name type="synonym">Candida colliculosa</name>
    <dbReference type="NCBI Taxonomy" id="4950"/>
    <lineage>
        <taxon>Eukaryota</taxon>
        <taxon>Fungi</taxon>
        <taxon>Dikarya</taxon>
        <taxon>Ascomycota</taxon>
        <taxon>Saccharomycotina</taxon>
        <taxon>Saccharomycetes</taxon>
        <taxon>Saccharomycetales</taxon>
        <taxon>Saccharomycetaceae</taxon>
        <taxon>Torulaspora</taxon>
    </lineage>
</organism>
<feature type="region of interest" description="Disordered" evidence="1">
    <location>
        <begin position="1683"/>
        <end position="1705"/>
    </location>
</feature>
<dbReference type="SUPFAM" id="SSF50729">
    <property type="entry name" value="PH domain-like"/>
    <property type="match status" value="1"/>
</dbReference>
<feature type="region of interest" description="Disordered" evidence="1">
    <location>
        <begin position="1980"/>
        <end position="2005"/>
    </location>
</feature>
<feature type="compositionally biased region" description="Pro residues" evidence="1">
    <location>
        <begin position="2137"/>
        <end position="2147"/>
    </location>
</feature>
<dbReference type="InterPro" id="IPR001849">
    <property type="entry name" value="PH_domain"/>
</dbReference>
<keyword evidence="4" id="KW-1185">Reference proteome</keyword>
<feature type="compositionally biased region" description="Acidic residues" evidence="1">
    <location>
        <begin position="1695"/>
        <end position="1705"/>
    </location>
</feature>
<feature type="compositionally biased region" description="Basic and acidic residues" evidence="1">
    <location>
        <begin position="16"/>
        <end position="30"/>
    </location>
</feature>
<feature type="region of interest" description="Disordered" evidence="1">
    <location>
        <begin position="1"/>
        <end position="47"/>
    </location>
</feature>
<evidence type="ECO:0000313" key="3">
    <source>
        <dbReference type="EMBL" id="CCE93267.1"/>
    </source>
</evidence>